<dbReference type="SMART" id="SM00060">
    <property type="entry name" value="FN3"/>
    <property type="match status" value="1"/>
</dbReference>
<organism evidence="3 4">
    <name type="scientific">Leptidea sinapis</name>
    <dbReference type="NCBI Taxonomy" id="189913"/>
    <lineage>
        <taxon>Eukaryota</taxon>
        <taxon>Metazoa</taxon>
        <taxon>Ecdysozoa</taxon>
        <taxon>Arthropoda</taxon>
        <taxon>Hexapoda</taxon>
        <taxon>Insecta</taxon>
        <taxon>Pterygota</taxon>
        <taxon>Neoptera</taxon>
        <taxon>Endopterygota</taxon>
        <taxon>Lepidoptera</taxon>
        <taxon>Glossata</taxon>
        <taxon>Ditrysia</taxon>
        <taxon>Papilionoidea</taxon>
        <taxon>Pieridae</taxon>
        <taxon>Dismorphiinae</taxon>
        <taxon>Leptidea</taxon>
    </lineage>
</organism>
<keyword evidence="1" id="KW-0732">Signal</keyword>
<evidence type="ECO:0000259" key="2">
    <source>
        <dbReference type="PROSITE" id="PS50853"/>
    </source>
</evidence>
<dbReference type="InterPro" id="IPR003961">
    <property type="entry name" value="FN3_dom"/>
</dbReference>
<name>A0A5E4QC22_9NEOP</name>
<dbReference type="SUPFAM" id="SSF49265">
    <property type="entry name" value="Fibronectin type III"/>
    <property type="match status" value="1"/>
</dbReference>
<dbReference type="PROSITE" id="PS50853">
    <property type="entry name" value="FN3"/>
    <property type="match status" value="1"/>
</dbReference>
<accession>A0A5E4QC22</accession>
<dbReference type="AlphaFoldDB" id="A0A5E4QC22"/>
<sequence>MSPNLSACAACLILTATTSVFAKNRVINAVKIDLTAPELVDVTEVDAQGLYVRWRTVAFSRADPVLGYKIKIWEVKESSEHGLELVNAEEYPAEVTSELPTDPFPLADTTPGTREEIATGGETSSAVVSGLRGETVYELRVSAFKAHEDGPWSLPTRIKVMNEVDLGRRASITRTADGCRFSVSSDVEAEHEEYIHVYNSYF</sequence>
<protein>
    <recommendedName>
        <fullName evidence="2">Fibronectin type-III domain-containing protein</fullName>
    </recommendedName>
</protein>
<dbReference type="Pfam" id="PF00041">
    <property type="entry name" value="fn3"/>
    <property type="match status" value="1"/>
</dbReference>
<keyword evidence="4" id="KW-1185">Reference proteome</keyword>
<gene>
    <name evidence="3" type="ORF">LSINAPIS_LOCUS7461</name>
</gene>
<dbReference type="EMBL" id="FZQP02002449">
    <property type="protein sequence ID" value="VVC95827.1"/>
    <property type="molecule type" value="Genomic_DNA"/>
</dbReference>
<reference evidence="3 4" key="1">
    <citation type="submission" date="2017-07" db="EMBL/GenBank/DDBJ databases">
        <authorList>
            <person name="Talla V."/>
            <person name="Backstrom N."/>
        </authorList>
    </citation>
    <scope>NUCLEOTIDE SEQUENCE [LARGE SCALE GENOMIC DNA]</scope>
</reference>
<feature type="chain" id="PRO_5023113939" description="Fibronectin type-III domain-containing protein" evidence="1">
    <location>
        <begin position="23"/>
        <end position="202"/>
    </location>
</feature>
<dbReference type="InterPro" id="IPR013783">
    <property type="entry name" value="Ig-like_fold"/>
</dbReference>
<proteinExistence type="predicted"/>
<feature type="domain" description="Fibronectin type-III" evidence="2">
    <location>
        <begin position="36"/>
        <end position="163"/>
    </location>
</feature>
<evidence type="ECO:0000313" key="4">
    <source>
        <dbReference type="Proteomes" id="UP000324832"/>
    </source>
</evidence>
<dbReference type="Proteomes" id="UP000324832">
    <property type="component" value="Unassembled WGS sequence"/>
</dbReference>
<evidence type="ECO:0000313" key="3">
    <source>
        <dbReference type="EMBL" id="VVC95827.1"/>
    </source>
</evidence>
<dbReference type="Gene3D" id="2.60.40.10">
    <property type="entry name" value="Immunoglobulins"/>
    <property type="match status" value="1"/>
</dbReference>
<feature type="signal peptide" evidence="1">
    <location>
        <begin position="1"/>
        <end position="22"/>
    </location>
</feature>
<dbReference type="InterPro" id="IPR036116">
    <property type="entry name" value="FN3_sf"/>
</dbReference>
<dbReference type="CDD" id="cd00063">
    <property type="entry name" value="FN3"/>
    <property type="match status" value="1"/>
</dbReference>
<evidence type="ECO:0000256" key="1">
    <source>
        <dbReference type="SAM" id="SignalP"/>
    </source>
</evidence>